<evidence type="ECO:0000313" key="2">
    <source>
        <dbReference type="EMBL" id="AFL48074.1"/>
    </source>
</evidence>
<feature type="compositionally biased region" description="Low complexity" evidence="1">
    <location>
        <begin position="152"/>
        <end position="164"/>
    </location>
</feature>
<dbReference type="Proteomes" id="UP000006060">
    <property type="component" value="Genome"/>
</dbReference>
<dbReference type="GeneID" id="18564249"/>
<name>I3WX46_9CAUD</name>
<evidence type="ECO:0000256" key="1">
    <source>
        <dbReference type="SAM" id="MobiDB-lite"/>
    </source>
</evidence>
<dbReference type="RefSeq" id="YP_009016328.1">
    <property type="nucleotide sequence ID" value="NC_023723.1"/>
</dbReference>
<dbReference type="InterPro" id="IPR004211">
    <property type="entry name" value="Endonuclease_7"/>
</dbReference>
<dbReference type="InterPro" id="IPR038563">
    <property type="entry name" value="Endonuclease_7_sf"/>
</dbReference>
<proteinExistence type="predicted"/>
<dbReference type="KEGG" id="vg:18564249"/>
<feature type="region of interest" description="Disordered" evidence="1">
    <location>
        <begin position="152"/>
        <end position="180"/>
    </location>
</feature>
<gene>
    <name evidence="2" type="ORF">AENEAS_63</name>
</gene>
<evidence type="ECO:0000313" key="3">
    <source>
        <dbReference type="Proteomes" id="UP000006060"/>
    </source>
</evidence>
<dbReference type="EMBL" id="JQ809703">
    <property type="protein sequence ID" value="AFL48074.1"/>
    <property type="molecule type" value="Genomic_DNA"/>
</dbReference>
<dbReference type="Pfam" id="PF02945">
    <property type="entry name" value="Endonuclease_7"/>
    <property type="match status" value="1"/>
</dbReference>
<reference evidence="3" key="1">
    <citation type="submission" date="2012-03" db="EMBL/GenBank/DDBJ databases">
        <authorList>
            <person name="Morrell J.D."/>
            <person name="Brighton A.K."/>
            <person name="Fisher J.N.B."/>
            <person name="Sheflo M.A."/>
            <person name="Adawi E.C."/>
            <person name="Christiansen M.R."/>
            <person name="Ferguson N.C."/>
            <person name="Gardner A.V."/>
            <person name="Irons D.L."/>
            <person name="Jensen J.D."/>
            <person name="Kennedy A.K."/>
            <person name="Lloyd J.S."/>
            <person name="Marlow S.C."/>
            <person name="Mason S.J."/>
            <person name="McCord T.M."/>
            <person name="Merrill B.D."/>
            <person name="Nelson E.P."/>
            <person name="Norton C.S."/>
            <person name="Pettersson S.M."/>
            <person name="Poe D.E."/>
            <person name="Russell R.C."/>
            <person name="Smith T.C."/>
            <person name="Sullivan S."/>
            <person name="Williams K.R."/>
            <person name="Breakwell D.P."/>
            <person name="Grose J.H."/>
            <person name="Burnett S.H."/>
            <person name="Wang X."/>
            <person name="Crowell R."/>
            <person name="Bostrom M.A."/>
            <person name="Burke M."/>
            <person name="Wright G.M."/>
            <person name="Gregory S.G."/>
            <person name="Colman S.D."/>
            <person name="Bradley K.W."/>
            <person name="Khaja R."/>
            <person name="Lewis M.F."/>
            <person name="Barker L.P."/>
            <person name="Asai D.J."/>
            <person name="Bowman C.A."/>
            <person name="Russell D.A."/>
            <person name="Pope W.H."/>
            <person name="Jacobs-Sera D."/>
            <person name="Hendrix R.W."/>
            <person name="Hatfull G.F."/>
        </authorList>
    </citation>
    <scope>NUCLEOTIDE SEQUENCE [LARGE SCALE GENOMIC DNA]</scope>
</reference>
<sequence>MAAAKPKPRRCVDCAAAGITTRRAAPHPGPRCATHHREKRAVRKDTAWEKRLLELYDITADEYWQIYEAQGGRCYICRKGRGLRKKLAVDHDHRTGLVRGLLDTPCNRNVLGHLGDDPEALQRGIDYLENPPAFAVIGKRIAPIEVANAASKAGRSGRASAASNLTRNGQKPATGRKRKT</sequence>
<dbReference type="Gene3D" id="3.40.1800.10">
    <property type="entry name" value="His-Me finger endonucleases"/>
    <property type="match status" value="1"/>
</dbReference>
<dbReference type="OrthoDB" id="27676at10239"/>
<protein>
    <submittedName>
        <fullName evidence="2">EndoVII</fullName>
    </submittedName>
</protein>
<dbReference type="InterPro" id="IPR044925">
    <property type="entry name" value="His-Me_finger_sf"/>
</dbReference>
<dbReference type="SUPFAM" id="SSF54060">
    <property type="entry name" value="His-Me finger endonucleases"/>
    <property type="match status" value="1"/>
</dbReference>
<accession>I3WX46</accession>
<organism evidence="2 3">
    <name type="scientific">Mycobacterium phage Aeneas</name>
    <dbReference type="NCBI Taxonomy" id="1168595"/>
    <lineage>
        <taxon>Viruses</taxon>
        <taxon>Duplodnaviria</taxon>
        <taxon>Heunggongvirae</taxon>
        <taxon>Uroviricota</taxon>
        <taxon>Caudoviricetes</taxon>
        <taxon>Fromanvirus</taxon>
        <taxon>Fromanvirus nepal</taxon>
    </lineage>
</organism>